<dbReference type="EC" id="3.5.1.88" evidence="2"/>
<feature type="compositionally biased region" description="Low complexity" evidence="3">
    <location>
        <begin position="326"/>
        <end position="348"/>
    </location>
</feature>
<dbReference type="InterPro" id="IPR023635">
    <property type="entry name" value="Peptide_deformylase"/>
</dbReference>
<comment type="cofactor">
    <cofactor evidence="2">
        <name>Fe(2+)</name>
        <dbReference type="ChEBI" id="CHEBI:29033"/>
    </cofactor>
    <text evidence="2">Binds 1 Fe(2+) ion.</text>
</comment>
<dbReference type="EMBL" id="AP023359">
    <property type="protein sequence ID" value="BCJ65629.1"/>
    <property type="molecule type" value="Genomic_DNA"/>
</dbReference>
<dbReference type="GO" id="GO:0003677">
    <property type="term" value="F:DNA binding"/>
    <property type="evidence" value="ECO:0007669"/>
    <property type="project" value="InterPro"/>
</dbReference>
<dbReference type="GO" id="GO:0046872">
    <property type="term" value="F:metal ion binding"/>
    <property type="evidence" value="ECO:0007669"/>
    <property type="project" value="UniProtKB-KW"/>
</dbReference>
<feature type="region of interest" description="Disordered" evidence="3">
    <location>
        <begin position="314"/>
        <end position="354"/>
    </location>
</feature>
<organism evidence="5 6">
    <name type="scientific">Polymorphospora rubra</name>
    <dbReference type="NCBI Taxonomy" id="338584"/>
    <lineage>
        <taxon>Bacteria</taxon>
        <taxon>Bacillati</taxon>
        <taxon>Actinomycetota</taxon>
        <taxon>Actinomycetes</taxon>
        <taxon>Micromonosporales</taxon>
        <taxon>Micromonosporaceae</taxon>
        <taxon>Polymorphospora</taxon>
    </lineage>
</organism>
<dbReference type="SMART" id="SM00530">
    <property type="entry name" value="HTH_XRE"/>
    <property type="match status" value="1"/>
</dbReference>
<dbReference type="Proteomes" id="UP000680866">
    <property type="component" value="Chromosome"/>
</dbReference>
<dbReference type="GO" id="GO:0006412">
    <property type="term" value="P:translation"/>
    <property type="evidence" value="ECO:0007669"/>
    <property type="project" value="UniProtKB-UniRule"/>
</dbReference>
<accession>A0A810N083</accession>
<comment type="similarity">
    <text evidence="1 2">Belongs to the polypeptide deformylase family.</text>
</comment>
<evidence type="ECO:0000256" key="2">
    <source>
        <dbReference type="HAMAP-Rule" id="MF_00163"/>
    </source>
</evidence>
<evidence type="ECO:0000256" key="1">
    <source>
        <dbReference type="ARBA" id="ARBA00010759"/>
    </source>
</evidence>
<dbReference type="KEGG" id="pry:Prubr_26500"/>
<evidence type="ECO:0000256" key="3">
    <source>
        <dbReference type="SAM" id="MobiDB-lite"/>
    </source>
</evidence>
<dbReference type="AlphaFoldDB" id="A0A810N083"/>
<dbReference type="PANTHER" id="PTHR10458:SF22">
    <property type="entry name" value="PEPTIDE DEFORMYLASE"/>
    <property type="match status" value="1"/>
</dbReference>
<keyword evidence="6" id="KW-1185">Reference proteome</keyword>
<protein>
    <recommendedName>
        <fullName evidence="2">Peptide deformylase</fullName>
        <shortName evidence="2">PDF</shortName>
        <ecNumber evidence="2">3.5.1.88</ecNumber>
    </recommendedName>
    <alternativeName>
        <fullName evidence="2">Polypeptide deformylase</fullName>
    </alternativeName>
</protein>
<dbReference type="Pfam" id="PF13560">
    <property type="entry name" value="HTH_31"/>
    <property type="match status" value="1"/>
</dbReference>
<dbReference type="RefSeq" id="WP_212825203.1">
    <property type="nucleotide sequence ID" value="NZ_AP023359.1"/>
</dbReference>
<dbReference type="SUPFAM" id="SSF47413">
    <property type="entry name" value="lambda repressor-like DNA-binding domains"/>
    <property type="match status" value="1"/>
</dbReference>
<feature type="binding site" evidence="2">
    <location>
        <position position="498"/>
    </location>
    <ligand>
        <name>Fe cation</name>
        <dbReference type="ChEBI" id="CHEBI:24875"/>
    </ligand>
</feature>
<dbReference type="GO" id="GO:0042586">
    <property type="term" value="F:peptide deformylase activity"/>
    <property type="evidence" value="ECO:0007669"/>
    <property type="project" value="UniProtKB-UniRule"/>
</dbReference>
<sequence length="529" mass="59555">MTISPIERAADTFAAELSRWRVDRGMTKKQLAARMGFDPSYVSHVEGRRHRPTEDFARRAEAVLGAGGAIWRCFQQYDELRHARAPGSAHRDPPVPEQWLPPGTGLIVEQEVAALSYQDGAYRCVIRRALYNAGTEPVTRYLVRVAVDRYPNDPELSNRYHRDRPLTFDELDLRAYCGDPPAREPMRWRKKHDRDAFKEVWLLFENDDGRFPLYPGERVAIEYGYTVGQEKWGQWFQRAVRVPTRKLTVRLDFPEKLDPHVWGVETSLSAEEAPLRTPLQRRAEDGRTHVEWTTDEPLLNARYRLEWRFRAQPTDAPAEPVPAPAPAEAAAPAGEPEPATTSAETPARASDRMSAAGIVQRGADLLHRATDPFDLPADAAAAEEVLTELRAALARVDQLHLFSKGVGLAAPQIGLPRSAAIVRPPDGAEPVVLLNPRVVDASAETDDQYEGCLSFFDVRGLVTRPLRIDVEHARADGSRIITSFEQGMARLVAHEIDHLEGRLYVDRMAADVPLVPVEEYRETGRPWHY</sequence>
<feature type="domain" description="HTH cro/C1-type" evidence="4">
    <location>
        <begin position="17"/>
        <end position="65"/>
    </location>
</feature>
<dbReference type="Gene3D" id="1.10.260.40">
    <property type="entry name" value="lambda repressor-like DNA-binding domains"/>
    <property type="match status" value="1"/>
</dbReference>
<feature type="active site" evidence="2">
    <location>
        <position position="495"/>
    </location>
</feature>
<dbReference type="HAMAP" id="MF_00163">
    <property type="entry name" value="Pep_deformylase"/>
    <property type="match status" value="1"/>
</dbReference>
<reference evidence="5" key="1">
    <citation type="submission" date="2020-08" db="EMBL/GenBank/DDBJ databases">
        <title>Whole genome shotgun sequence of Polymorphospora rubra NBRC 101157.</title>
        <authorList>
            <person name="Komaki H."/>
            <person name="Tamura T."/>
        </authorList>
    </citation>
    <scope>NUCLEOTIDE SEQUENCE</scope>
    <source>
        <strain evidence="5">NBRC 101157</strain>
    </source>
</reference>
<proteinExistence type="inferred from homology"/>
<evidence type="ECO:0000259" key="4">
    <source>
        <dbReference type="PROSITE" id="PS50943"/>
    </source>
</evidence>
<name>A0A810N083_9ACTN</name>
<dbReference type="CDD" id="cd00093">
    <property type="entry name" value="HTH_XRE"/>
    <property type="match status" value="1"/>
</dbReference>
<dbReference type="PRINTS" id="PR01576">
    <property type="entry name" value="PDEFORMYLASE"/>
</dbReference>
<keyword evidence="2" id="KW-0648">Protein biosynthesis</keyword>
<dbReference type="PANTHER" id="PTHR10458">
    <property type="entry name" value="PEPTIDE DEFORMYLASE"/>
    <property type="match status" value="1"/>
</dbReference>
<keyword evidence="2" id="KW-0479">Metal-binding</keyword>
<dbReference type="InterPro" id="IPR010982">
    <property type="entry name" value="Lambda_DNA-bd_dom_sf"/>
</dbReference>
<evidence type="ECO:0000313" key="5">
    <source>
        <dbReference type="EMBL" id="BCJ65629.1"/>
    </source>
</evidence>
<keyword evidence="2" id="KW-0378">Hydrolase</keyword>
<feature type="binding site" evidence="2">
    <location>
        <position position="452"/>
    </location>
    <ligand>
        <name>Fe cation</name>
        <dbReference type="ChEBI" id="CHEBI:24875"/>
    </ligand>
</feature>
<keyword evidence="2" id="KW-0408">Iron</keyword>
<gene>
    <name evidence="2" type="primary">def</name>
    <name evidence="5" type="ORF">Prubr_26500</name>
</gene>
<dbReference type="PROSITE" id="PS50943">
    <property type="entry name" value="HTH_CROC1"/>
    <property type="match status" value="1"/>
</dbReference>
<evidence type="ECO:0000313" key="6">
    <source>
        <dbReference type="Proteomes" id="UP000680866"/>
    </source>
</evidence>
<dbReference type="InterPro" id="IPR001387">
    <property type="entry name" value="Cro/C1-type_HTH"/>
</dbReference>
<comment type="catalytic activity">
    <reaction evidence="2">
        <text>N-terminal N-formyl-L-methionyl-[peptide] + H2O = N-terminal L-methionyl-[peptide] + formate</text>
        <dbReference type="Rhea" id="RHEA:24420"/>
        <dbReference type="Rhea" id="RHEA-COMP:10639"/>
        <dbReference type="Rhea" id="RHEA-COMP:10640"/>
        <dbReference type="ChEBI" id="CHEBI:15377"/>
        <dbReference type="ChEBI" id="CHEBI:15740"/>
        <dbReference type="ChEBI" id="CHEBI:49298"/>
        <dbReference type="ChEBI" id="CHEBI:64731"/>
        <dbReference type="EC" id="3.5.1.88"/>
    </reaction>
</comment>
<feature type="binding site" evidence="2">
    <location>
        <position position="494"/>
    </location>
    <ligand>
        <name>Fe cation</name>
        <dbReference type="ChEBI" id="CHEBI:24875"/>
    </ligand>
</feature>
<dbReference type="Pfam" id="PF01327">
    <property type="entry name" value="Pep_deformylase"/>
    <property type="match status" value="1"/>
</dbReference>
<dbReference type="InterPro" id="IPR036821">
    <property type="entry name" value="Peptide_deformylase_sf"/>
</dbReference>
<dbReference type="Gene3D" id="3.90.45.10">
    <property type="entry name" value="Peptide deformylase"/>
    <property type="match status" value="1"/>
</dbReference>
<comment type="function">
    <text evidence="2">Removes the formyl group from the N-terminal Met of newly synthesized proteins. Requires at least a dipeptide for an efficient rate of reaction. N-terminal L-methionine is a prerequisite for activity but the enzyme has broad specificity at other positions.</text>
</comment>
<dbReference type="SUPFAM" id="SSF56420">
    <property type="entry name" value="Peptide deformylase"/>
    <property type="match status" value="1"/>
</dbReference>